<keyword evidence="2" id="KW-0378">Hydrolase</keyword>
<dbReference type="GeneID" id="95378109"/>
<protein>
    <submittedName>
        <fullName evidence="5">Metallophosphoesterase</fullName>
    </submittedName>
</protein>
<feature type="domain" description="Calcineurin-like phosphoesterase" evidence="4">
    <location>
        <begin position="51"/>
        <end position="209"/>
    </location>
</feature>
<sequence>MVEGTFIWNRMRMMTVLVWLLPAAACAYLFLIVPTMWLKVERVRVPAGLGIKILQISDVHVEKLRVRPGRLARLIDEEKPDYIALTGDFTRRSKYLPKVEKMLKTVASRGIPAFAVLGNHDHRLDPAGMRKLTAILDEAGVVLLNNRSVDLGAFQFVGVDDFGTGHSRIGKAFRHTAAHKPVVVLTHDPNLVLRLKRPFTYLMAGHFHGMQFHIPFLFRFIRKGELAARGITKGLHETSYGPYYISKGIGQAGPNARFMIRSEVTVHEL</sequence>
<dbReference type="EMBL" id="JAMDMJ010000020">
    <property type="protein sequence ID" value="MCY9597336.1"/>
    <property type="molecule type" value="Genomic_DNA"/>
</dbReference>
<dbReference type="PANTHER" id="PTHR31302:SF31">
    <property type="entry name" value="PHOSPHODIESTERASE YAEI"/>
    <property type="match status" value="1"/>
</dbReference>
<proteinExistence type="predicted"/>
<dbReference type="Proteomes" id="UP001527202">
    <property type="component" value="Unassembled WGS sequence"/>
</dbReference>
<dbReference type="InterPro" id="IPR029052">
    <property type="entry name" value="Metallo-depent_PP-like"/>
</dbReference>
<dbReference type="SUPFAM" id="SSF56300">
    <property type="entry name" value="Metallo-dependent phosphatases"/>
    <property type="match status" value="1"/>
</dbReference>
<keyword evidence="3" id="KW-0812">Transmembrane</keyword>
<keyword evidence="1" id="KW-0479">Metal-binding</keyword>
<accession>A0ABT4FHF1</accession>
<dbReference type="InterPro" id="IPR051158">
    <property type="entry name" value="Metallophosphoesterase_sf"/>
</dbReference>
<dbReference type="RefSeq" id="WP_241688734.1">
    <property type="nucleotide sequence ID" value="NZ_CP026520.1"/>
</dbReference>
<keyword evidence="3" id="KW-0472">Membrane</keyword>
<organism evidence="5 6">
    <name type="scientific">Paenibacillus chitinolyticus</name>
    <dbReference type="NCBI Taxonomy" id="79263"/>
    <lineage>
        <taxon>Bacteria</taxon>
        <taxon>Bacillati</taxon>
        <taxon>Bacillota</taxon>
        <taxon>Bacilli</taxon>
        <taxon>Bacillales</taxon>
        <taxon>Paenibacillaceae</taxon>
        <taxon>Paenibacillus</taxon>
    </lineage>
</organism>
<evidence type="ECO:0000256" key="2">
    <source>
        <dbReference type="ARBA" id="ARBA00022801"/>
    </source>
</evidence>
<gene>
    <name evidence="5" type="ORF">M5X16_16365</name>
</gene>
<name>A0ABT4FHF1_9BACL</name>
<dbReference type="PANTHER" id="PTHR31302">
    <property type="entry name" value="TRANSMEMBRANE PROTEIN WITH METALLOPHOSPHOESTERASE DOMAIN-RELATED"/>
    <property type="match status" value="1"/>
</dbReference>
<dbReference type="Gene3D" id="3.60.21.10">
    <property type="match status" value="1"/>
</dbReference>
<evidence type="ECO:0000256" key="1">
    <source>
        <dbReference type="ARBA" id="ARBA00022723"/>
    </source>
</evidence>
<feature type="transmembrane region" description="Helical" evidence="3">
    <location>
        <begin position="16"/>
        <end position="37"/>
    </location>
</feature>
<evidence type="ECO:0000313" key="6">
    <source>
        <dbReference type="Proteomes" id="UP001527202"/>
    </source>
</evidence>
<keyword evidence="3" id="KW-1133">Transmembrane helix</keyword>
<evidence type="ECO:0000313" key="5">
    <source>
        <dbReference type="EMBL" id="MCY9597336.1"/>
    </source>
</evidence>
<evidence type="ECO:0000256" key="3">
    <source>
        <dbReference type="SAM" id="Phobius"/>
    </source>
</evidence>
<evidence type="ECO:0000259" key="4">
    <source>
        <dbReference type="Pfam" id="PF00149"/>
    </source>
</evidence>
<reference evidence="5 6" key="1">
    <citation type="submission" date="2022-05" db="EMBL/GenBank/DDBJ databases">
        <title>Genome Sequencing of Bee-Associated Microbes.</title>
        <authorList>
            <person name="Dunlap C."/>
        </authorList>
    </citation>
    <scope>NUCLEOTIDE SEQUENCE [LARGE SCALE GENOMIC DNA]</scope>
    <source>
        <strain evidence="5 6">NRRL B-23120</strain>
    </source>
</reference>
<keyword evidence="6" id="KW-1185">Reference proteome</keyword>
<dbReference type="InterPro" id="IPR004843">
    <property type="entry name" value="Calcineurin-like_PHP"/>
</dbReference>
<comment type="caution">
    <text evidence="5">The sequence shown here is derived from an EMBL/GenBank/DDBJ whole genome shotgun (WGS) entry which is preliminary data.</text>
</comment>
<dbReference type="Pfam" id="PF00149">
    <property type="entry name" value="Metallophos"/>
    <property type="match status" value="1"/>
</dbReference>